<evidence type="ECO:0000256" key="1">
    <source>
        <dbReference type="SAM" id="SignalP"/>
    </source>
</evidence>
<name>A0A167JFG9_CALVF</name>
<feature type="signal peptide" evidence="1">
    <location>
        <begin position="1"/>
        <end position="24"/>
    </location>
</feature>
<dbReference type="AlphaFoldDB" id="A0A167JFG9"/>
<keyword evidence="1" id="KW-0732">Signal</keyword>
<accession>A0A167JFG9</accession>
<organism evidence="2 3">
    <name type="scientific">Calocera viscosa (strain TUFC12733)</name>
    <dbReference type="NCBI Taxonomy" id="1330018"/>
    <lineage>
        <taxon>Eukaryota</taxon>
        <taxon>Fungi</taxon>
        <taxon>Dikarya</taxon>
        <taxon>Basidiomycota</taxon>
        <taxon>Agaricomycotina</taxon>
        <taxon>Dacrymycetes</taxon>
        <taxon>Dacrymycetales</taxon>
        <taxon>Dacrymycetaceae</taxon>
        <taxon>Calocera</taxon>
    </lineage>
</organism>
<keyword evidence="3" id="KW-1185">Reference proteome</keyword>
<reference evidence="2 3" key="1">
    <citation type="journal article" date="2016" name="Mol. Biol. Evol.">
        <title>Comparative Genomics of Early-Diverging Mushroom-Forming Fungi Provides Insights into the Origins of Lignocellulose Decay Capabilities.</title>
        <authorList>
            <person name="Nagy L.G."/>
            <person name="Riley R."/>
            <person name="Tritt A."/>
            <person name="Adam C."/>
            <person name="Daum C."/>
            <person name="Floudas D."/>
            <person name="Sun H."/>
            <person name="Yadav J.S."/>
            <person name="Pangilinan J."/>
            <person name="Larsson K.H."/>
            <person name="Matsuura K."/>
            <person name="Barry K."/>
            <person name="Labutti K."/>
            <person name="Kuo R."/>
            <person name="Ohm R.A."/>
            <person name="Bhattacharya S.S."/>
            <person name="Shirouzu T."/>
            <person name="Yoshinaga Y."/>
            <person name="Martin F.M."/>
            <person name="Grigoriev I.V."/>
            <person name="Hibbett D.S."/>
        </authorList>
    </citation>
    <scope>NUCLEOTIDE SEQUENCE [LARGE SCALE GENOMIC DNA]</scope>
    <source>
        <strain evidence="2 3">TUFC12733</strain>
    </source>
</reference>
<protein>
    <recommendedName>
        <fullName evidence="4">Carbohydrate-binding module family 18 protein</fullName>
    </recommendedName>
</protein>
<dbReference type="EMBL" id="KV417301">
    <property type="protein sequence ID" value="KZO93535.1"/>
    <property type="molecule type" value="Genomic_DNA"/>
</dbReference>
<proteinExistence type="predicted"/>
<evidence type="ECO:0000313" key="2">
    <source>
        <dbReference type="EMBL" id="KZO93535.1"/>
    </source>
</evidence>
<dbReference type="Proteomes" id="UP000076738">
    <property type="component" value="Unassembled WGS sequence"/>
</dbReference>
<evidence type="ECO:0008006" key="4">
    <source>
        <dbReference type="Google" id="ProtNLM"/>
    </source>
</evidence>
<feature type="chain" id="PRO_5007888809" description="Carbohydrate-binding module family 18 protein" evidence="1">
    <location>
        <begin position="25"/>
        <end position="251"/>
    </location>
</feature>
<sequence>MVAPRLLILLLNLVCLASLRSVVTQNAGGAAAAGLVACSNDATCTAAFESGVHCAPDGYCADSGAACSSNAFCFDSCGSDGICGGVGALCDTDNNDDYIGYKCDAGNTCTGTFTMDGAPTGVCEPSGASTSSAAGAAGLTECSSDATCLLNFDAAVHCAPDGYCADAGAACSSNEDCWGQMRVAPMGYAAERARCVIPTTMMTTMATSVLTAIYAQVHSSRTGTRLEHVYRPDLPGASGSGGAICHRRTAC</sequence>
<gene>
    <name evidence="2" type="ORF">CALVIDRAFT_251172</name>
</gene>
<evidence type="ECO:0000313" key="3">
    <source>
        <dbReference type="Proteomes" id="UP000076738"/>
    </source>
</evidence>